<feature type="region of interest" description="Disordered" evidence="1">
    <location>
        <begin position="256"/>
        <end position="284"/>
    </location>
</feature>
<proteinExistence type="predicted"/>
<sequence>MGSTKRSVIFVDADPGDGQRDVLLRATADILQARSPESCDVRKPRGGIYVNTSELSTFHSTSAHRSWENINYHYYEGGQVSVTDLDIEQGRETVWKKIRDCLDENPQFRGDVRDLDSPCALALVALITVTLLGLGHAQCGGVESVELRRNAKAEETGDPRENPPTSGTVRHDRGGESNPCCVNSLTDILSIDYRKCKKQREFCATTLATLKVQTTDDLSISRLNHRQPTEKTTYRPFTLKKKVYLLAPTVLLRAAAGADSAAPRRNRRPTSHSPLHGTMRSRPPDSLFWESRECRQRRDLLASQTSSRLLEFPVRLATTQECSGETGWRLSPPRRIARRLRVFDGGRLASVRERTEVWTTTGDCGTTASEVFVT</sequence>
<evidence type="ECO:0000256" key="1">
    <source>
        <dbReference type="SAM" id="MobiDB-lite"/>
    </source>
</evidence>
<accession>A0ABQ9IEL6</accession>
<evidence type="ECO:0000313" key="2">
    <source>
        <dbReference type="EMBL" id="KAJ8895112.1"/>
    </source>
</evidence>
<dbReference type="EMBL" id="JARBHB010000001">
    <property type="protein sequence ID" value="KAJ8895112.1"/>
    <property type="molecule type" value="Genomic_DNA"/>
</dbReference>
<reference evidence="2 3" key="1">
    <citation type="submission" date="2023-02" db="EMBL/GenBank/DDBJ databases">
        <title>LHISI_Scaffold_Assembly.</title>
        <authorList>
            <person name="Stuart O.P."/>
            <person name="Cleave R."/>
            <person name="Magrath M.J.L."/>
            <person name="Mikheyev A.S."/>
        </authorList>
    </citation>
    <scope>NUCLEOTIDE SEQUENCE [LARGE SCALE GENOMIC DNA]</scope>
    <source>
        <strain evidence="2">Daus_M_001</strain>
        <tissue evidence="2">Leg muscle</tissue>
    </source>
</reference>
<keyword evidence="3" id="KW-1185">Reference proteome</keyword>
<name>A0ABQ9IEL6_9NEOP</name>
<comment type="caution">
    <text evidence="2">The sequence shown here is derived from an EMBL/GenBank/DDBJ whole genome shotgun (WGS) entry which is preliminary data.</text>
</comment>
<feature type="region of interest" description="Disordered" evidence="1">
    <location>
        <begin position="151"/>
        <end position="176"/>
    </location>
</feature>
<feature type="compositionally biased region" description="Basic and acidic residues" evidence="1">
    <location>
        <begin position="151"/>
        <end position="161"/>
    </location>
</feature>
<protein>
    <submittedName>
        <fullName evidence="2">Uncharacterized protein</fullName>
    </submittedName>
</protein>
<dbReference type="Proteomes" id="UP001159363">
    <property type="component" value="Chromosome 1"/>
</dbReference>
<organism evidence="2 3">
    <name type="scientific">Dryococelus australis</name>
    <dbReference type="NCBI Taxonomy" id="614101"/>
    <lineage>
        <taxon>Eukaryota</taxon>
        <taxon>Metazoa</taxon>
        <taxon>Ecdysozoa</taxon>
        <taxon>Arthropoda</taxon>
        <taxon>Hexapoda</taxon>
        <taxon>Insecta</taxon>
        <taxon>Pterygota</taxon>
        <taxon>Neoptera</taxon>
        <taxon>Polyneoptera</taxon>
        <taxon>Phasmatodea</taxon>
        <taxon>Verophasmatodea</taxon>
        <taxon>Anareolatae</taxon>
        <taxon>Phasmatidae</taxon>
        <taxon>Eurycanthinae</taxon>
        <taxon>Dryococelus</taxon>
    </lineage>
</organism>
<gene>
    <name evidence="2" type="ORF">PR048_000437</name>
</gene>
<evidence type="ECO:0000313" key="3">
    <source>
        <dbReference type="Proteomes" id="UP001159363"/>
    </source>
</evidence>